<dbReference type="InterPro" id="IPR000210">
    <property type="entry name" value="BTB/POZ_dom"/>
</dbReference>
<evidence type="ECO:0000313" key="2">
    <source>
        <dbReference type="EMBL" id="KAF9332176.1"/>
    </source>
</evidence>
<comment type="caution">
    <text evidence="2">The sequence shown here is derived from an EMBL/GenBank/DDBJ whole genome shotgun (WGS) entry which is preliminary data.</text>
</comment>
<keyword evidence="3" id="KW-1185">Reference proteome</keyword>
<dbReference type="PANTHER" id="PTHR24413">
    <property type="entry name" value="SPECKLE-TYPE POZ PROTEIN"/>
    <property type="match status" value="1"/>
</dbReference>
<gene>
    <name evidence="2" type="ORF">BG006_004964</name>
</gene>
<accession>A0A9P5SKK0</accession>
<dbReference type="Pfam" id="PF00651">
    <property type="entry name" value="BTB"/>
    <property type="match status" value="1"/>
</dbReference>
<dbReference type="InterPro" id="IPR011333">
    <property type="entry name" value="SKP1/BTB/POZ_sf"/>
</dbReference>
<dbReference type="Gene3D" id="3.30.710.10">
    <property type="entry name" value="Potassium Channel Kv1.1, Chain A"/>
    <property type="match status" value="1"/>
</dbReference>
<organism evidence="2 3">
    <name type="scientific">Podila minutissima</name>
    <dbReference type="NCBI Taxonomy" id="64525"/>
    <lineage>
        <taxon>Eukaryota</taxon>
        <taxon>Fungi</taxon>
        <taxon>Fungi incertae sedis</taxon>
        <taxon>Mucoromycota</taxon>
        <taxon>Mortierellomycotina</taxon>
        <taxon>Mortierellomycetes</taxon>
        <taxon>Mortierellales</taxon>
        <taxon>Mortierellaceae</taxon>
        <taxon>Podila</taxon>
    </lineage>
</organism>
<dbReference type="PROSITE" id="PS50097">
    <property type="entry name" value="BTB"/>
    <property type="match status" value="1"/>
</dbReference>
<sequence length="271" mass="30208">MDFSIPLLKPTDPPPTLGETILESLYCDPTQGDVVFTFDRPTKSLPMDALTTNAFSEALTVLNRFGSINVSGDGAKRSDPPAAGFQQVGGLGQVERSAQVQILKAHKAILSQWPYFKAMFEGGFAESGPGERQIRIKDTKIKTFELLLRFMCTGRLSSDLMPEIVYSDALENEDDVSMEDLFLAADRYNVKELQNPLLQSLLTNLDVTNVIPFLFRSAYMIPELREPVVKFVAKSCGSSIPKKNIRNTYRNHSDVFDILVDLLEANDELHP</sequence>
<feature type="domain" description="BTB" evidence="1">
    <location>
        <begin position="92"/>
        <end position="160"/>
    </location>
</feature>
<dbReference type="Proteomes" id="UP000696485">
    <property type="component" value="Unassembled WGS sequence"/>
</dbReference>
<dbReference type="AlphaFoldDB" id="A0A9P5SKK0"/>
<protein>
    <recommendedName>
        <fullName evidence="1">BTB domain-containing protein</fullName>
    </recommendedName>
</protein>
<evidence type="ECO:0000259" key="1">
    <source>
        <dbReference type="PROSITE" id="PS50097"/>
    </source>
</evidence>
<dbReference type="EMBL" id="JAAAUY010000277">
    <property type="protein sequence ID" value="KAF9332176.1"/>
    <property type="molecule type" value="Genomic_DNA"/>
</dbReference>
<name>A0A9P5SKK0_9FUNG</name>
<dbReference type="SUPFAM" id="SSF54695">
    <property type="entry name" value="POZ domain"/>
    <property type="match status" value="1"/>
</dbReference>
<dbReference type="SMART" id="SM00225">
    <property type="entry name" value="BTB"/>
    <property type="match status" value="1"/>
</dbReference>
<proteinExistence type="predicted"/>
<reference evidence="2" key="1">
    <citation type="journal article" date="2020" name="Fungal Divers.">
        <title>Resolving the Mortierellaceae phylogeny through synthesis of multi-gene phylogenetics and phylogenomics.</title>
        <authorList>
            <person name="Vandepol N."/>
            <person name="Liber J."/>
            <person name="Desiro A."/>
            <person name="Na H."/>
            <person name="Kennedy M."/>
            <person name="Barry K."/>
            <person name="Grigoriev I.V."/>
            <person name="Miller A.N."/>
            <person name="O'Donnell K."/>
            <person name="Stajich J.E."/>
            <person name="Bonito G."/>
        </authorList>
    </citation>
    <scope>NUCLEOTIDE SEQUENCE</scope>
    <source>
        <strain evidence="2">NVP1</strain>
    </source>
</reference>
<dbReference type="CDD" id="cd18186">
    <property type="entry name" value="BTB_POZ_ZBTB_KLHL-like"/>
    <property type="match status" value="1"/>
</dbReference>
<evidence type="ECO:0000313" key="3">
    <source>
        <dbReference type="Proteomes" id="UP000696485"/>
    </source>
</evidence>